<dbReference type="GO" id="GO:0005615">
    <property type="term" value="C:extracellular space"/>
    <property type="evidence" value="ECO:0007669"/>
    <property type="project" value="InterPro"/>
</dbReference>
<dbReference type="InterPro" id="IPR011626">
    <property type="entry name" value="Alpha-macroglobulin_TED"/>
</dbReference>
<gene>
    <name evidence="6" type="ORF">scyTo_0010713</name>
</gene>
<evidence type="ECO:0000256" key="2">
    <source>
        <dbReference type="ARBA" id="ARBA00022525"/>
    </source>
</evidence>
<dbReference type="Pfam" id="PF01759">
    <property type="entry name" value="NTR"/>
    <property type="match status" value="1"/>
</dbReference>
<evidence type="ECO:0000259" key="5">
    <source>
        <dbReference type="PROSITE" id="PS50189"/>
    </source>
</evidence>
<dbReference type="Pfam" id="PF21355">
    <property type="entry name" value="TRAF-mep_MATH"/>
    <property type="match status" value="1"/>
</dbReference>
<evidence type="ECO:0000256" key="3">
    <source>
        <dbReference type="ARBA" id="ARBA00023157"/>
    </source>
</evidence>
<dbReference type="Gene3D" id="1.50.10.20">
    <property type="match status" value="1"/>
</dbReference>
<dbReference type="SUPFAM" id="SSF48239">
    <property type="entry name" value="Terpenoid cyclases/Protein prenyltransferases"/>
    <property type="match status" value="1"/>
</dbReference>
<dbReference type="OMA" id="ICARCIT"/>
<evidence type="ECO:0008006" key="8">
    <source>
        <dbReference type="Google" id="ProtNLM"/>
    </source>
</evidence>
<dbReference type="InterPro" id="IPR018933">
    <property type="entry name" value="Netrin_module_non-TIMP"/>
</dbReference>
<feature type="domain" description="MATH" evidence="4">
    <location>
        <begin position="1114"/>
        <end position="1261"/>
    </location>
</feature>
<dbReference type="InterPro" id="IPR008993">
    <property type="entry name" value="TIMP-like_OB-fold"/>
</dbReference>
<dbReference type="Pfam" id="PF21309">
    <property type="entry name" value="C5_CUB"/>
    <property type="match status" value="1"/>
</dbReference>
<dbReference type="Proteomes" id="UP000288216">
    <property type="component" value="Unassembled WGS sequence"/>
</dbReference>
<dbReference type="Gene3D" id="2.60.40.10">
    <property type="entry name" value="Immunoglobulins"/>
    <property type="match status" value="1"/>
</dbReference>
<dbReference type="Pfam" id="PF07677">
    <property type="entry name" value="A2M_recep"/>
    <property type="match status" value="1"/>
</dbReference>
<dbReference type="PROSITE" id="PS50144">
    <property type="entry name" value="MATH"/>
    <property type="match status" value="1"/>
</dbReference>
<name>A0A401PAM1_SCYTO</name>
<reference evidence="6 7" key="1">
    <citation type="journal article" date="2018" name="Nat. Ecol. Evol.">
        <title>Shark genomes provide insights into elasmobranch evolution and the origin of vertebrates.</title>
        <authorList>
            <person name="Hara Y"/>
            <person name="Yamaguchi K"/>
            <person name="Onimaru K"/>
            <person name="Kadota M"/>
            <person name="Koyanagi M"/>
            <person name="Keeley SD"/>
            <person name="Tatsumi K"/>
            <person name="Tanaka K"/>
            <person name="Motone F"/>
            <person name="Kageyama Y"/>
            <person name="Nozu R"/>
            <person name="Adachi N"/>
            <person name="Nishimura O"/>
            <person name="Nakagawa R"/>
            <person name="Tanegashima C"/>
            <person name="Kiyatake I"/>
            <person name="Matsumoto R"/>
            <person name="Murakumo K"/>
            <person name="Nishida K"/>
            <person name="Terakita A"/>
            <person name="Kuratani S"/>
            <person name="Sato K"/>
            <person name="Hyodo S Kuraku.S."/>
        </authorList>
    </citation>
    <scope>NUCLEOTIDE SEQUENCE [LARGE SCALE GENOMIC DNA]</scope>
</reference>
<dbReference type="SMART" id="SM01361">
    <property type="entry name" value="A2M_recep"/>
    <property type="match status" value="1"/>
</dbReference>
<dbReference type="PANTHER" id="PTHR11412:SF83">
    <property type="entry name" value="COMPLEMENT C5"/>
    <property type="match status" value="1"/>
</dbReference>
<dbReference type="SUPFAM" id="SSF57997">
    <property type="entry name" value="Tropomyosin"/>
    <property type="match status" value="1"/>
</dbReference>
<dbReference type="CDD" id="cd02896">
    <property type="entry name" value="complement_C3_C4_C5"/>
    <property type="match status" value="1"/>
</dbReference>
<dbReference type="PANTHER" id="PTHR11412">
    <property type="entry name" value="MACROGLOBULIN / COMPLEMENT"/>
    <property type="match status" value="1"/>
</dbReference>
<proteinExistence type="predicted"/>
<dbReference type="STRING" id="75743.A0A401PAM1"/>
<evidence type="ECO:0000259" key="4">
    <source>
        <dbReference type="PROSITE" id="PS50144"/>
    </source>
</evidence>
<dbReference type="Pfam" id="PF07678">
    <property type="entry name" value="TED_complement"/>
    <property type="match status" value="1"/>
</dbReference>
<dbReference type="InterPro" id="IPR002083">
    <property type="entry name" value="MATH/TRAF_dom"/>
</dbReference>
<evidence type="ECO:0000256" key="1">
    <source>
        <dbReference type="ARBA" id="ARBA00004613"/>
    </source>
</evidence>
<dbReference type="SUPFAM" id="SSF49599">
    <property type="entry name" value="TRAF domain-like"/>
    <property type="match status" value="1"/>
</dbReference>
<comment type="caution">
    <text evidence="6">The sequence shown here is derived from an EMBL/GenBank/DDBJ whole genome shotgun (WGS) entry which is preliminary data.</text>
</comment>
<dbReference type="EMBL" id="BFAA01004673">
    <property type="protein sequence ID" value="GCB70160.1"/>
    <property type="molecule type" value="Genomic_DNA"/>
</dbReference>
<dbReference type="SUPFAM" id="SSF50242">
    <property type="entry name" value="TIMP-like"/>
    <property type="match status" value="1"/>
</dbReference>
<sequence length="1265" mass="143750">TQPLLKTLPDSLTTWEVQGVGISNSGICVADSIKVIVYQDLILKAKLPYSVVRGEQVQLRASVYNYWKDKTRVCVQISTEEGTCLFKGSQTSVEGKQRTTCQIKTLEGFSALPFTFTVLPLKIGVHSINFTLNIQNSASEIIVHKLNVVPEGIKKEKNFGYVLDPANILGIMVRRIEIRLKNPLNILPNVEPKNMLTVQGDLIGEAMSIALNPEGVHKLTNLPSGSAESVVMNVAPIYYIYKYLEKTNSWNVMGPNSFKIQLNMKKQMKDGITSIMSFRTKNHNSYSVWKDQEGSTWLTAFVLRVFAQVSEYLTIDEASICSTITWLVYQCQNSDGSFREHSNYVPLRFQVKKDEIKERTLYLTAFTSIAIQKAFNSCPIKGISRAILKADEYLSNNLENVKSTLVLAVTAYALSLKNQNSRFSSLALDKLKGEAFVIGNPPSHRFWKDISERSASSTEVTARIIETTSYALLTVLLSTDKRYGNPIVKWLTEQQRYGGGFISTQDTATALEGLTEYVINMKRTRLDMSISIDYRRFGNIQQFELNEQNSFSRPVEIEKNDNVIVRTSGRTGTATVNMKSVYYVIGTSSETCDFSLTINVTKTISDTYPPGVEKVYRLEACAKYKPRSEDSVLKSEHSVMEITLGTGLIPEEEDLKILSNAVDKLVAHCRITEKGVILQMDQIPSDNFFCVGFRVYEMMKVGMITSVPFTVYSYHSPDRRCTILYNPTGDEKLLKLCSGDECKCMKAECSEMRPPLDISLNIQEKHKAACNKGAVYAYKVQILSSEKQVNFIKYNATILKIFMKVDDIEKTSIISLIKKDTCSDVSLIKNQRYLIMGKNSLRLSSSRYEYPLDSSNWIERWPLQEDCSEDTYRVLRKQRAGCRYRKLERQVHTTYVYIECNSHKAKMDVRMSGQLKLPDAKLDESEDKDYKKKNSCCFKAVGCRFKGGKSKIQEHEAGGIRQHLNLLMDEVMKLNQKAISANLPPDISTTLKQMEAEANKIELRITSFQKDHQINEVCKELQEFGKLLEETKQCVTMVEARLSALDDRLTALPREINKCSKISTTLNRQIELNNLQFIDVEGKLTNCESKLFQTEKVIEETTAQMMALETMTQTGVYIWKIPHIKKRLKEAIDGTTPYLDSSEFYFCKYGYKMCLRIYLDGYEEAQGTHISLYYILLKGQYDALTQWPFKQNVKLALLNLNDRQQSILKIYVPGEQDPALQRPVQSMNAPRGFPMFATSSEFNQRFSEFVMGDEMFVGAEVVPIN</sequence>
<dbReference type="InterPro" id="IPR008930">
    <property type="entry name" value="Terpenoid_cyclase/PrenylTrfase"/>
</dbReference>
<dbReference type="InterPro" id="IPR048843">
    <property type="entry name" value="C5_CUB"/>
</dbReference>
<dbReference type="OrthoDB" id="6359008at2759"/>
<comment type="subcellular location">
    <subcellularLocation>
        <location evidence="1">Secreted</location>
    </subcellularLocation>
</comment>
<dbReference type="Gene3D" id="2.60.120.1540">
    <property type="match status" value="1"/>
</dbReference>
<dbReference type="SMART" id="SM00643">
    <property type="entry name" value="C345C"/>
    <property type="match status" value="1"/>
</dbReference>
<dbReference type="InterPro" id="IPR001599">
    <property type="entry name" value="Macroglobln_a2"/>
</dbReference>
<dbReference type="InterPro" id="IPR008974">
    <property type="entry name" value="TRAF-like"/>
</dbReference>
<dbReference type="InterPro" id="IPR050473">
    <property type="entry name" value="A2M/Complement_sys"/>
</dbReference>
<dbReference type="InterPro" id="IPR001134">
    <property type="entry name" value="Netrin_domain"/>
</dbReference>
<dbReference type="Gene3D" id="2.60.40.690">
    <property type="entry name" value="Alpha-macroglobulin, receptor-binding domain"/>
    <property type="match status" value="1"/>
</dbReference>
<feature type="domain" description="NTR" evidence="5">
    <location>
        <begin position="749"/>
        <end position="882"/>
    </location>
</feature>
<dbReference type="PROSITE" id="PS50189">
    <property type="entry name" value="NTR"/>
    <property type="match status" value="1"/>
</dbReference>
<dbReference type="Pfam" id="PF00207">
    <property type="entry name" value="A2M"/>
    <property type="match status" value="1"/>
</dbReference>
<evidence type="ECO:0000313" key="6">
    <source>
        <dbReference type="EMBL" id="GCB70160.1"/>
    </source>
</evidence>
<protein>
    <recommendedName>
        <fullName evidence="8">NTR domain-containing protein</fullName>
    </recommendedName>
</protein>
<dbReference type="GO" id="GO:0004866">
    <property type="term" value="F:endopeptidase inhibitor activity"/>
    <property type="evidence" value="ECO:0007669"/>
    <property type="project" value="InterPro"/>
</dbReference>
<evidence type="ECO:0000313" key="7">
    <source>
        <dbReference type="Proteomes" id="UP000288216"/>
    </source>
</evidence>
<dbReference type="InterPro" id="IPR036595">
    <property type="entry name" value="A-macroglobulin_rcpt-bd_sf"/>
</dbReference>
<dbReference type="SMART" id="SM01360">
    <property type="entry name" value="A2M"/>
    <property type="match status" value="1"/>
</dbReference>
<accession>A0A401PAM1</accession>
<keyword evidence="3" id="KW-1015">Disulfide bond</keyword>
<dbReference type="Gene3D" id="2.20.130.20">
    <property type="match status" value="1"/>
</dbReference>
<dbReference type="Gene3D" id="2.40.50.120">
    <property type="match status" value="1"/>
</dbReference>
<dbReference type="InterPro" id="IPR009048">
    <property type="entry name" value="A-macroglobulin_rcpt-bd"/>
</dbReference>
<organism evidence="6 7">
    <name type="scientific">Scyliorhinus torazame</name>
    <name type="common">Cloudy catshark</name>
    <name type="synonym">Catulus torazame</name>
    <dbReference type="NCBI Taxonomy" id="75743"/>
    <lineage>
        <taxon>Eukaryota</taxon>
        <taxon>Metazoa</taxon>
        <taxon>Chordata</taxon>
        <taxon>Craniata</taxon>
        <taxon>Vertebrata</taxon>
        <taxon>Chondrichthyes</taxon>
        <taxon>Elasmobranchii</taxon>
        <taxon>Galeomorphii</taxon>
        <taxon>Galeoidea</taxon>
        <taxon>Carcharhiniformes</taxon>
        <taxon>Scyliorhinidae</taxon>
        <taxon>Scyliorhinus</taxon>
    </lineage>
</organism>
<keyword evidence="7" id="KW-1185">Reference proteome</keyword>
<dbReference type="InterPro" id="IPR049342">
    <property type="entry name" value="TRAF1-6_MATH_dom"/>
</dbReference>
<dbReference type="InterPro" id="IPR013783">
    <property type="entry name" value="Ig-like_fold"/>
</dbReference>
<dbReference type="AlphaFoldDB" id="A0A401PAM1"/>
<feature type="non-terminal residue" evidence="6">
    <location>
        <position position="1"/>
    </location>
</feature>
<dbReference type="Gene3D" id="2.60.210.10">
    <property type="entry name" value="Apoptosis, Tumor Necrosis Factor Receptor Associated Protein 2, Chain A"/>
    <property type="match status" value="1"/>
</dbReference>
<dbReference type="SUPFAM" id="SSF49410">
    <property type="entry name" value="Alpha-macroglobulin receptor domain"/>
    <property type="match status" value="1"/>
</dbReference>
<keyword evidence="2" id="KW-0964">Secreted</keyword>